<dbReference type="Proteomes" id="UP001221413">
    <property type="component" value="Unassembled WGS sequence"/>
</dbReference>
<gene>
    <name evidence="1" type="ORF">Dda_7049</name>
</gene>
<accession>A0AAD6ITA9</accession>
<keyword evidence="2" id="KW-1185">Reference proteome</keyword>
<organism evidence="1 2">
    <name type="scientific">Drechslerella dactyloides</name>
    <name type="common">Nematode-trapping fungus</name>
    <name type="synonym">Arthrobotrys dactyloides</name>
    <dbReference type="NCBI Taxonomy" id="74499"/>
    <lineage>
        <taxon>Eukaryota</taxon>
        <taxon>Fungi</taxon>
        <taxon>Dikarya</taxon>
        <taxon>Ascomycota</taxon>
        <taxon>Pezizomycotina</taxon>
        <taxon>Orbiliomycetes</taxon>
        <taxon>Orbiliales</taxon>
        <taxon>Orbiliaceae</taxon>
        <taxon>Drechslerella</taxon>
    </lineage>
</organism>
<sequence length="76" mass="8802">MSRDLMHTVGAKSLREDKYGLRERSRHKHEMLVRNKEKSILGRSENQGNHATDLHVEMDWVFPTSIGELDINNKGT</sequence>
<protein>
    <submittedName>
        <fullName evidence="1">Uncharacterized protein</fullName>
    </submittedName>
</protein>
<dbReference type="EMBL" id="JAQGDS010000009">
    <property type="protein sequence ID" value="KAJ6258133.1"/>
    <property type="molecule type" value="Genomic_DNA"/>
</dbReference>
<evidence type="ECO:0000313" key="2">
    <source>
        <dbReference type="Proteomes" id="UP001221413"/>
    </source>
</evidence>
<comment type="caution">
    <text evidence="1">The sequence shown here is derived from an EMBL/GenBank/DDBJ whole genome shotgun (WGS) entry which is preliminary data.</text>
</comment>
<proteinExistence type="predicted"/>
<name>A0AAD6ITA9_DREDA</name>
<reference evidence="1" key="1">
    <citation type="submission" date="2023-01" db="EMBL/GenBank/DDBJ databases">
        <title>The chitinases involved in constricting ring structure development in the nematode-trapping fungus Drechslerella dactyloides.</title>
        <authorList>
            <person name="Wang R."/>
            <person name="Zhang L."/>
            <person name="Tang P."/>
            <person name="Li S."/>
            <person name="Liang L."/>
        </authorList>
    </citation>
    <scope>NUCLEOTIDE SEQUENCE</scope>
    <source>
        <strain evidence="1">YMF1.00031</strain>
    </source>
</reference>
<dbReference type="AlphaFoldDB" id="A0AAD6ITA9"/>
<evidence type="ECO:0000313" key="1">
    <source>
        <dbReference type="EMBL" id="KAJ6258133.1"/>
    </source>
</evidence>